<dbReference type="GO" id="GO:0003723">
    <property type="term" value="F:RNA binding"/>
    <property type="evidence" value="ECO:0007669"/>
    <property type="project" value="UniProtKB-UniRule"/>
</dbReference>
<feature type="region of interest" description="Disordered" evidence="3">
    <location>
        <begin position="24"/>
        <end position="72"/>
    </location>
</feature>
<dbReference type="Pfam" id="PF00076">
    <property type="entry name" value="RRM_1"/>
    <property type="match status" value="1"/>
</dbReference>
<gene>
    <name evidence="5" type="ORF">MPSI1_001660</name>
</gene>
<dbReference type="Gene3D" id="3.30.70.330">
    <property type="match status" value="1"/>
</dbReference>
<dbReference type="PROSITE" id="PS50102">
    <property type="entry name" value="RRM"/>
    <property type="match status" value="1"/>
</dbReference>
<dbReference type="PANTHER" id="PTHR10352">
    <property type="entry name" value="EUKARYOTIC TRANSLATION INITIATION FACTOR 3 SUBUNIT G"/>
    <property type="match status" value="1"/>
</dbReference>
<dbReference type="SMART" id="SM00360">
    <property type="entry name" value="RRM"/>
    <property type="match status" value="1"/>
</dbReference>
<dbReference type="AlphaFoldDB" id="A0AAF0FAP1"/>
<evidence type="ECO:0000256" key="1">
    <source>
        <dbReference type="ARBA" id="ARBA00022884"/>
    </source>
</evidence>
<evidence type="ECO:0000313" key="5">
    <source>
        <dbReference type="EMBL" id="WFD43009.1"/>
    </source>
</evidence>
<keyword evidence="6" id="KW-1185">Reference proteome</keyword>
<protein>
    <recommendedName>
        <fullName evidence="4">RRM domain-containing protein</fullName>
    </recommendedName>
</protein>
<feature type="domain" description="RRM" evidence="4">
    <location>
        <begin position="346"/>
        <end position="418"/>
    </location>
</feature>
<evidence type="ECO:0000259" key="4">
    <source>
        <dbReference type="PROSITE" id="PS50102"/>
    </source>
</evidence>
<reference evidence="5" key="1">
    <citation type="submission" date="2023-02" db="EMBL/GenBank/DDBJ databases">
        <title>Mating type loci evolution in Malassezia.</title>
        <authorList>
            <person name="Coelho M.A."/>
        </authorList>
    </citation>
    <scope>NUCLEOTIDE SEQUENCE</scope>
    <source>
        <strain evidence="5">CBS 14136</strain>
    </source>
</reference>
<evidence type="ECO:0000256" key="3">
    <source>
        <dbReference type="SAM" id="MobiDB-lite"/>
    </source>
</evidence>
<keyword evidence="1 2" id="KW-0694">RNA-binding</keyword>
<dbReference type="InterPro" id="IPR000504">
    <property type="entry name" value="RRM_dom"/>
</dbReference>
<sequence>MRSESSEPLETWLPRDLAATCEAQLDGEVRPDRRSPSPGSAPAPNGADYWEFDEDVLQTQQESPSLSSPLPSAPYSPFPALYLSRSQGWPSTPETCVSPSNESPNTLHMIHMQDSPQPMSDSGRVYCPQFQHAMSETYCDCLMPVSCSLLIERITSYILEDDIQAHFANPPRWQRNHPMFRAYSQFAEQNRTTAPAGPEPFDVDSVRILAWDHALQAEICFKSFRDCQRALVEMQSTILVPQRMPWKAIRIVLRPATGIVFQRRDRFFLRRSDTSQSEPTCTTDTRNDSPELYSPTSLNPDSPLWQVPTILTFVQNEDEDSPSCLSPYAIALIDAHNASALDSGNTTVFVGSLFSLASETVLYSLFAPFGPILTVNIPRGQDCGFVQFARKEDAARAIAEMQNCTVAGGQLRLSWGRSISEKAAARAATRAGLRWVEDVA</sequence>
<organism evidence="5 6">
    <name type="scientific">Malassezia psittaci</name>
    <dbReference type="NCBI Taxonomy" id="1821823"/>
    <lineage>
        <taxon>Eukaryota</taxon>
        <taxon>Fungi</taxon>
        <taxon>Dikarya</taxon>
        <taxon>Basidiomycota</taxon>
        <taxon>Ustilaginomycotina</taxon>
        <taxon>Malasseziomycetes</taxon>
        <taxon>Malasseziales</taxon>
        <taxon>Malasseziaceae</taxon>
        <taxon>Malassezia</taxon>
    </lineage>
</organism>
<proteinExistence type="predicted"/>
<dbReference type="EMBL" id="CP118376">
    <property type="protein sequence ID" value="WFD43009.1"/>
    <property type="molecule type" value="Genomic_DNA"/>
</dbReference>
<name>A0AAF0FAP1_9BASI</name>
<dbReference type="SUPFAM" id="SSF54928">
    <property type="entry name" value="RNA-binding domain, RBD"/>
    <property type="match status" value="1"/>
</dbReference>
<accession>A0AAF0FAP1</accession>
<dbReference type="InterPro" id="IPR012677">
    <property type="entry name" value="Nucleotide-bd_a/b_plait_sf"/>
</dbReference>
<dbReference type="Proteomes" id="UP001214628">
    <property type="component" value="Chromosome 2"/>
</dbReference>
<feature type="region of interest" description="Disordered" evidence="3">
    <location>
        <begin position="272"/>
        <end position="294"/>
    </location>
</feature>
<feature type="compositionally biased region" description="Polar residues" evidence="3">
    <location>
        <begin position="274"/>
        <end position="284"/>
    </location>
</feature>
<evidence type="ECO:0000313" key="6">
    <source>
        <dbReference type="Proteomes" id="UP001214628"/>
    </source>
</evidence>
<dbReference type="InterPro" id="IPR035979">
    <property type="entry name" value="RBD_domain_sf"/>
</dbReference>
<evidence type="ECO:0000256" key="2">
    <source>
        <dbReference type="PROSITE-ProRule" id="PRU00176"/>
    </source>
</evidence>
<feature type="compositionally biased region" description="Low complexity" evidence="3">
    <location>
        <begin position="36"/>
        <end position="48"/>
    </location>
</feature>